<feature type="compositionally biased region" description="Basic and acidic residues" evidence="1">
    <location>
        <begin position="147"/>
        <end position="166"/>
    </location>
</feature>
<feature type="non-terminal residue" evidence="2">
    <location>
        <position position="1"/>
    </location>
</feature>
<dbReference type="Proteomes" id="UP000265618">
    <property type="component" value="Unassembled WGS sequence"/>
</dbReference>
<name>A0A9K3D7Z5_9EUKA</name>
<accession>A0A9K3D7Z5</accession>
<dbReference type="EMBL" id="BDIP01004498">
    <property type="protein sequence ID" value="GIQ88898.1"/>
    <property type="molecule type" value="Genomic_DNA"/>
</dbReference>
<dbReference type="AlphaFoldDB" id="A0A9K3D7Z5"/>
<evidence type="ECO:0000313" key="2">
    <source>
        <dbReference type="EMBL" id="GIQ88898.1"/>
    </source>
</evidence>
<keyword evidence="3" id="KW-1185">Reference proteome</keyword>
<comment type="caution">
    <text evidence="2">The sequence shown here is derived from an EMBL/GenBank/DDBJ whole genome shotgun (WGS) entry which is preliminary data.</text>
</comment>
<feature type="region of interest" description="Disordered" evidence="1">
    <location>
        <begin position="147"/>
        <end position="178"/>
    </location>
</feature>
<gene>
    <name evidence="2" type="ORF">KIPB_011249</name>
</gene>
<protein>
    <submittedName>
        <fullName evidence="2">Uncharacterized protein</fullName>
    </submittedName>
</protein>
<reference evidence="2 3" key="1">
    <citation type="journal article" date="2018" name="PLoS ONE">
        <title>The draft genome of Kipferlia bialata reveals reductive genome evolution in fornicate parasites.</title>
        <authorList>
            <person name="Tanifuji G."/>
            <person name="Takabayashi S."/>
            <person name="Kume K."/>
            <person name="Takagi M."/>
            <person name="Nakayama T."/>
            <person name="Kamikawa R."/>
            <person name="Inagaki Y."/>
            <person name="Hashimoto T."/>
        </authorList>
    </citation>
    <scope>NUCLEOTIDE SEQUENCE [LARGE SCALE GENOMIC DNA]</scope>
    <source>
        <strain evidence="2">NY0173</strain>
    </source>
</reference>
<sequence length="178" mass="20177">MSYVRGLSFSLSVERFNNNGRTFLEVYCDTMSQTDSIVPLGYVDSTGRMTTEETDLMACLISKDSNRDDYRNVLSAPDTASLASQGIQGRDRTLSLSVPNLLEVEEAERAARILSECSPCVSVAHSDDDTLTIETLRPPTHQWLCEQERETSMGEQERERDRDRRQRPLLTVRPKGRK</sequence>
<organism evidence="2 3">
    <name type="scientific">Kipferlia bialata</name>
    <dbReference type="NCBI Taxonomy" id="797122"/>
    <lineage>
        <taxon>Eukaryota</taxon>
        <taxon>Metamonada</taxon>
        <taxon>Carpediemonas-like organisms</taxon>
        <taxon>Kipferlia</taxon>
    </lineage>
</organism>
<evidence type="ECO:0000256" key="1">
    <source>
        <dbReference type="SAM" id="MobiDB-lite"/>
    </source>
</evidence>
<evidence type="ECO:0000313" key="3">
    <source>
        <dbReference type="Proteomes" id="UP000265618"/>
    </source>
</evidence>
<proteinExistence type="predicted"/>